<reference evidence="2" key="1">
    <citation type="submission" date="2021-02" db="EMBL/GenBank/DDBJ databases">
        <authorList>
            <person name="Nowell W R."/>
        </authorList>
    </citation>
    <scope>NUCLEOTIDE SEQUENCE</scope>
</reference>
<organism evidence="2 4">
    <name type="scientific">Adineta ricciae</name>
    <name type="common">Rotifer</name>
    <dbReference type="NCBI Taxonomy" id="249248"/>
    <lineage>
        <taxon>Eukaryota</taxon>
        <taxon>Metazoa</taxon>
        <taxon>Spiralia</taxon>
        <taxon>Gnathifera</taxon>
        <taxon>Rotifera</taxon>
        <taxon>Eurotatoria</taxon>
        <taxon>Bdelloidea</taxon>
        <taxon>Adinetida</taxon>
        <taxon>Adinetidae</taxon>
        <taxon>Adineta</taxon>
    </lineage>
</organism>
<evidence type="ECO:0000313" key="2">
    <source>
        <dbReference type="EMBL" id="CAF1498572.1"/>
    </source>
</evidence>
<evidence type="ECO:0000313" key="1">
    <source>
        <dbReference type="EMBL" id="CAF1097734.1"/>
    </source>
</evidence>
<evidence type="ECO:0000313" key="4">
    <source>
        <dbReference type="Proteomes" id="UP000663852"/>
    </source>
</evidence>
<evidence type="ECO:0000313" key="3">
    <source>
        <dbReference type="Proteomes" id="UP000663828"/>
    </source>
</evidence>
<proteinExistence type="predicted"/>
<gene>
    <name evidence="2" type="ORF">EDS130_LOCUS42481</name>
    <name evidence="1" type="ORF">XAT740_LOCUS18184</name>
</gene>
<dbReference type="EMBL" id="CAJNOR010001206">
    <property type="protein sequence ID" value="CAF1097734.1"/>
    <property type="molecule type" value="Genomic_DNA"/>
</dbReference>
<protein>
    <submittedName>
        <fullName evidence="2">Uncharacterized protein</fullName>
    </submittedName>
</protein>
<dbReference type="EMBL" id="CAJNOJ010000622">
    <property type="protein sequence ID" value="CAF1498572.1"/>
    <property type="molecule type" value="Genomic_DNA"/>
</dbReference>
<dbReference type="AlphaFoldDB" id="A0A815TAN9"/>
<dbReference type="Proteomes" id="UP000663828">
    <property type="component" value="Unassembled WGS sequence"/>
</dbReference>
<name>A0A815TAN9_ADIRI</name>
<dbReference type="Proteomes" id="UP000663852">
    <property type="component" value="Unassembled WGS sequence"/>
</dbReference>
<accession>A0A815TAN9</accession>
<keyword evidence="3" id="KW-1185">Reference proteome</keyword>
<comment type="caution">
    <text evidence="2">The sequence shown here is derived from an EMBL/GenBank/DDBJ whole genome shotgun (WGS) entry which is preliminary data.</text>
</comment>
<sequence>MSHQSRFTEHNEIIPIAINSTHILEDWLDLPPPSTLKIQVSPPFLNPHTVVVLNPIQFLNLPPPPWY</sequence>